<feature type="region of interest" description="Disordered" evidence="1">
    <location>
        <begin position="96"/>
        <end position="115"/>
    </location>
</feature>
<evidence type="ECO:0000313" key="4">
    <source>
        <dbReference type="Proteomes" id="UP000798808"/>
    </source>
</evidence>
<gene>
    <name evidence="3" type="ORF">E1163_08915</name>
</gene>
<reference evidence="3 4" key="1">
    <citation type="submission" date="2019-02" db="EMBL/GenBank/DDBJ databases">
        <authorList>
            <person name="Goldberg S.R."/>
            <person name="Haltli B.A."/>
            <person name="Correa H."/>
            <person name="Russell K.G."/>
        </authorList>
    </citation>
    <scope>NUCLEOTIDE SEQUENCE [LARGE SCALE GENOMIC DNA]</scope>
    <source>
        <strain evidence="3 4">JCM 16186</strain>
    </source>
</reference>
<proteinExistence type="predicted"/>
<dbReference type="RefSeq" id="WP_155171095.1">
    <property type="nucleotide sequence ID" value="NZ_SMLW01000481.1"/>
</dbReference>
<protein>
    <recommendedName>
        <fullName evidence="5">Protein BatD</fullName>
    </recommendedName>
</protein>
<dbReference type="Pfam" id="PF13584">
    <property type="entry name" value="BatD"/>
    <property type="match status" value="2"/>
</dbReference>
<accession>A0ABW9RLT1</accession>
<evidence type="ECO:0000313" key="3">
    <source>
        <dbReference type="EMBL" id="MTI25059.1"/>
    </source>
</evidence>
<dbReference type="PANTHER" id="PTHR40940:SF2">
    <property type="entry name" value="BATD"/>
    <property type="match status" value="1"/>
</dbReference>
<keyword evidence="2" id="KW-0812">Transmembrane</keyword>
<organism evidence="3 4">
    <name type="scientific">Fulvivirga kasyanovii</name>
    <dbReference type="NCBI Taxonomy" id="396812"/>
    <lineage>
        <taxon>Bacteria</taxon>
        <taxon>Pseudomonadati</taxon>
        <taxon>Bacteroidota</taxon>
        <taxon>Cytophagia</taxon>
        <taxon>Cytophagales</taxon>
        <taxon>Fulvivirgaceae</taxon>
        <taxon>Fulvivirga</taxon>
    </lineage>
</organism>
<dbReference type="PANTHER" id="PTHR40940">
    <property type="entry name" value="PROTEIN BATD-RELATED"/>
    <property type="match status" value="1"/>
</dbReference>
<name>A0ABW9RLT1_9BACT</name>
<feature type="non-terminal residue" evidence="3">
    <location>
        <position position="1"/>
    </location>
</feature>
<dbReference type="InterPro" id="IPR025738">
    <property type="entry name" value="BatD"/>
</dbReference>
<keyword evidence="2" id="KW-1133">Transmembrane helix</keyword>
<sequence length="462" mass="52483">AQEISITLGPDEIGENQAWTITITASNERLKSYGDFPEIEGFRMRGTSSSSSTQIVNGQISSSQSVTMTYAPTGQGTFTIDPFQIKINDKMYSSPGKTVKVGPPAERQQRNDPFRSFFDHDPADSFFGRDEKTEFVDVKEDAFLALTTDKESAYVGEGITSTLSFYVADNNRAPLQFHDLGKQLSDILKKVRPENAWEENFNIENINGEPVTIGGKRYTQYKIYQGVFYPLNAEDIRFPSVGLEMIKYKVAKNPSFFGQNRQEDFKTFYSKPKTVRVKELPPHPLREQVAVGDYLLDERISSGDLETGQSFSYQFNIYGEGNISAINEPSVDSDENFDFYDPNIDQNINRRNNHVTGSKSFSYFGIPKEPGQYNLKDYFKWIFFNPKTQKYDTLMSSQVVTVTGESKKNESIQSNDLGSFYDRIEAENNQLKSTDSFEWIKIFANILILTMLATTAIIIFKK</sequence>
<dbReference type="EMBL" id="SMLW01000481">
    <property type="protein sequence ID" value="MTI25059.1"/>
    <property type="molecule type" value="Genomic_DNA"/>
</dbReference>
<evidence type="ECO:0008006" key="5">
    <source>
        <dbReference type="Google" id="ProtNLM"/>
    </source>
</evidence>
<keyword evidence="2" id="KW-0472">Membrane</keyword>
<keyword evidence="4" id="KW-1185">Reference proteome</keyword>
<dbReference type="Proteomes" id="UP000798808">
    <property type="component" value="Unassembled WGS sequence"/>
</dbReference>
<evidence type="ECO:0000256" key="1">
    <source>
        <dbReference type="SAM" id="MobiDB-lite"/>
    </source>
</evidence>
<comment type="caution">
    <text evidence="3">The sequence shown here is derived from an EMBL/GenBank/DDBJ whole genome shotgun (WGS) entry which is preliminary data.</text>
</comment>
<evidence type="ECO:0000256" key="2">
    <source>
        <dbReference type="SAM" id="Phobius"/>
    </source>
</evidence>
<feature type="transmembrane region" description="Helical" evidence="2">
    <location>
        <begin position="439"/>
        <end position="460"/>
    </location>
</feature>